<dbReference type="EMBL" id="CP115450">
    <property type="protein sequence ID" value="WBP91194.1"/>
    <property type="molecule type" value="Genomic_DNA"/>
</dbReference>
<name>A0ABY7QG00_9ACTN</name>
<dbReference type="RefSeq" id="WP_270150405.1">
    <property type="nucleotide sequence ID" value="NZ_CP115450.1"/>
</dbReference>
<keyword evidence="1" id="KW-0328">Glycosyltransferase</keyword>
<dbReference type="EC" id="2.4.-.-" evidence="1"/>
<protein>
    <submittedName>
        <fullName evidence="1">Glycosyltransferase</fullName>
        <ecNumber evidence="1">2.4.-.-</ecNumber>
    </submittedName>
</protein>
<dbReference type="GO" id="GO:0016757">
    <property type="term" value="F:glycosyltransferase activity"/>
    <property type="evidence" value="ECO:0007669"/>
    <property type="project" value="UniProtKB-KW"/>
</dbReference>
<gene>
    <name evidence="1" type="ORF">O1G21_38490</name>
</gene>
<evidence type="ECO:0000313" key="1">
    <source>
        <dbReference type="EMBL" id="WBP91194.1"/>
    </source>
</evidence>
<proteinExistence type="predicted"/>
<dbReference type="Gene3D" id="3.40.50.2000">
    <property type="entry name" value="Glycogen Phosphorylase B"/>
    <property type="match status" value="2"/>
</dbReference>
<dbReference type="Proteomes" id="UP001212821">
    <property type="component" value="Chromosome"/>
</dbReference>
<sequence>MRIDVIAPRSPWFDPGDLDGRGLGGNEATLVLWRRELLQRGVDVRVYLGAEAPPGPTEPGWQALAGYPGPAGADVVVAFRDAAPLSDLPPGPLGVLFTGDRVTPGLAELAASGRCDLALVGSLAAWERYSPALRPRHGFHVDNLGHALPDPGTVARRRYQCVHMAAPYRGLAHLLALWPRIRERVPQAELVVLGGYELWGYPAEEARALTAGEVPRLASPPEGVRHLGAVDRLSYARAVRESELMLYPTGYEEMCCISALESCALGTVPVLSAVAALRERVVPDATGVLVEGDITSGEVRDRFVADVCSLLLDEGRLARLSAATARAAARHTVAKVIDRLLLRIASCR</sequence>
<keyword evidence="2" id="KW-1185">Reference proteome</keyword>
<dbReference type="SUPFAM" id="SSF53756">
    <property type="entry name" value="UDP-Glycosyltransferase/glycogen phosphorylase"/>
    <property type="match status" value="1"/>
</dbReference>
<dbReference type="Pfam" id="PF13692">
    <property type="entry name" value="Glyco_trans_1_4"/>
    <property type="match status" value="1"/>
</dbReference>
<reference evidence="2" key="1">
    <citation type="submission" date="2022-12" db="EMBL/GenBank/DDBJ databases">
        <authorList>
            <person name="Mo P."/>
        </authorList>
    </citation>
    <scope>NUCLEOTIDE SEQUENCE [LARGE SCALE GENOMIC DNA]</scope>
    <source>
        <strain evidence="2">HUAS 3-15</strain>
    </source>
</reference>
<accession>A0ABY7QG00</accession>
<evidence type="ECO:0000313" key="2">
    <source>
        <dbReference type="Proteomes" id="UP001212821"/>
    </source>
</evidence>
<organism evidence="1 2">
    <name type="scientific">Kitasatospora cathayae</name>
    <dbReference type="NCBI Taxonomy" id="3004092"/>
    <lineage>
        <taxon>Bacteria</taxon>
        <taxon>Bacillati</taxon>
        <taxon>Actinomycetota</taxon>
        <taxon>Actinomycetes</taxon>
        <taxon>Kitasatosporales</taxon>
        <taxon>Streptomycetaceae</taxon>
        <taxon>Kitasatospora</taxon>
    </lineage>
</organism>
<keyword evidence="1" id="KW-0808">Transferase</keyword>